<comment type="caution">
    <text evidence="3">The sequence shown here is derived from an EMBL/GenBank/DDBJ whole genome shotgun (WGS) entry which is preliminary data.</text>
</comment>
<feature type="chain" id="PRO_5044023379" description="Cyclase" evidence="2">
    <location>
        <begin position="19"/>
        <end position="280"/>
    </location>
</feature>
<sequence length="280" mass="31244">MAFLCNLLLVCSLSVARCAPVPLEMIDMTHPFDNSTLGWPTQKKFQIVVKENGTQREGQWVQSEEYAGGSHVGTHLDAPCHFNRRGWCVDDVPFSRLVAPAAVVDVTRRSRDDADYLVRVRDLEGWERETGESLNGTIVLMRSGWGRKWPDKEAFTGTAGNRSSQLHFPGLSKEAAQWLVDKRNIFGLGTETLSLDGGQSRDMSAHRTLLGKNVFGLENVANMEDIPIYGATLHVFPMKIGRASGAPVRIVATYPKMKYAKKEEEYGTEGTLREIIIFNK</sequence>
<keyword evidence="2" id="KW-0732">Signal</keyword>
<accession>A0AAV6VBY3</accession>
<dbReference type="Gene3D" id="3.50.30.50">
    <property type="entry name" value="Putative cyclase"/>
    <property type="match status" value="1"/>
</dbReference>
<dbReference type="GO" id="GO:0004061">
    <property type="term" value="F:arylformamidase activity"/>
    <property type="evidence" value="ECO:0007669"/>
    <property type="project" value="InterPro"/>
</dbReference>
<dbReference type="Proteomes" id="UP000827092">
    <property type="component" value="Unassembled WGS sequence"/>
</dbReference>
<evidence type="ECO:0000313" key="3">
    <source>
        <dbReference type="EMBL" id="KAG8194172.1"/>
    </source>
</evidence>
<evidence type="ECO:0008006" key="5">
    <source>
        <dbReference type="Google" id="ProtNLM"/>
    </source>
</evidence>
<dbReference type="InterPro" id="IPR037175">
    <property type="entry name" value="KFase_sf"/>
</dbReference>
<dbReference type="PANTHER" id="PTHR31118:SF12">
    <property type="entry name" value="CYCLASE-LIKE PROTEIN 2"/>
    <property type="match status" value="1"/>
</dbReference>
<organism evidence="3 4">
    <name type="scientific">Oedothorax gibbosus</name>
    <dbReference type="NCBI Taxonomy" id="931172"/>
    <lineage>
        <taxon>Eukaryota</taxon>
        <taxon>Metazoa</taxon>
        <taxon>Ecdysozoa</taxon>
        <taxon>Arthropoda</taxon>
        <taxon>Chelicerata</taxon>
        <taxon>Arachnida</taxon>
        <taxon>Araneae</taxon>
        <taxon>Araneomorphae</taxon>
        <taxon>Entelegynae</taxon>
        <taxon>Araneoidea</taxon>
        <taxon>Linyphiidae</taxon>
        <taxon>Erigoninae</taxon>
        <taxon>Oedothorax</taxon>
    </lineage>
</organism>
<gene>
    <name evidence="3" type="ORF">JTE90_002377</name>
</gene>
<dbReference type="EMBL" id="JAFNEN010000107">
    <property type="protein sequence ID" value="KAG8194172.1"/>
    <property type="molecule type" value="Genomic_DNA"/>
</dbReference>
<proteinExistence type="inferred from homology"/>
<protein>
    <recommendedName>
        <fullName evidence="5">Cyclase</fullName>
    </recommendedName>
</protein>
<keyword evidence="4" id="KW-1185">Reference proteome</keyword>
<dbReference type="Pfam" id="PF04199">
    <property type="entry name" value="Cyclase"/>
    <property type="match status" value="1"/>
</dbReference>
<feature type="signal peptide" evidence="2">
    <location>
        <begin position="1"/>
        <end position="18"/>
    </location>
</feature>
<dbReference type="SUPFAM" id="SSF102198">
    <property type="entry name" value="Putative cyclase"/>
    <property type="match status" value="1"/>
</dbReference>
<dbReference type="InterPro" id="IPR007325">
    <property type="entry name" value="KFase/CYL"/>
</dbReference>
<evidence type="ECO:0000313" key="4">
    <source>
        <dbReference type="Proteomes" id="UP000827092"/>
    </source>
</evidence>
<evidence type="ECO:0000256" key="1">
    <source>
        <dbReference type="ARBA" id="ARBA00007865"/>
    </source>
</evidence>
<comment type="similarity">
    <text evidence="1">Belongs to the Cyclase 1 superfamily.</text>
</comment>
<reference evidence="3 4" key="1">
    <citation type="journal article" date="2022" name="Nat. Ecol. Evol.">
        <title>A masculinizing supergene underlies an exaggerated male reproductive morph in a spider.</title>
        <authorList>
            <person name="Hendrickx F."/>
            <person name="De Corte Z."/>
            <person name="Sonet G."/>
            <person name="Van Belleghem S.M."/>
            <person name="Kostlbacher S."/>
            <person name="Vangestel C."/>
        </authorList>
    </citation>
    <scope>NUCLEOTIDE SEQUENCE [LARGE SCALE GENOMIC DNA]</scope>
    <source>
        <strain evidence="3">W744_W776</strain>
    </source>
</reference>
<name>A0AAV6VBY3_9ARAC</name>
<dbReference type="AlphaFoldDB" id="A0AAV6VBY3"/>
<dbReference type="GO" id="GO:0019441">
    <property type="term" value="P:L-tryptophan catabolic process to kynurenine"/>
    <property type="evidence" value="ECO:0007669"/>
    <property type="project" value="InterPro"/>
</dbReference>
<dbReference type="PANTHER" id="PTHR31118">
    <property type="entry name" value="CYCLASE-LIKE PROTEIN 2"/>
    <property type="match status" value="1"/>
</dbReference>
<evidence type="ECO:0000256" key="2">
    <source>
        <dbReference type="SAM" id="SignalP"/>
    </source>
</evidence>